<keyword evidence="3" id="KW-1185">Reference proteome</keyword>
<proteinExistence type="predicted"/>
<accession>A0A182QLZ3</accession>
<evidence type="ECO:0000313" key="3">
    <source>
        <dbReference type="Proteomes" id="UP000075886"/>
    </source>
</evidence>
<feature type="region of interest" description="Disordered" evidence="1">
    <location>
        <begin position="1"/>
        <end position="123"/>
    </location>
</feature>
<dbReference type="Proteomes" id="UP000075886">
    <property type="component" value="Unassembled WGS sequence"/>
</dbReference>
<evidence type="ECO:0000313" key="2">
    <source>
        <dbReference type="EnsemblMetazoa" id="AFAF012866-PA"/>
    </source>
</evidence>
<reference evidence="3" key="1">
    <citation type="submission" date="2014-01" db="EMBL/GenBank/DDBJ databases">
        <title>The Genome Sequence of Anopheles farauti FAR1 (V2).</title>
        <authorList>
            <consortium name="The Broad Institute Genomics Platform"/>
            <person name="Neafsey D.E."/>
            <person name="Besansky N."/>
            <person name="Howell P."/>
            <person name="Walton C."/>
            <person name="Young S.K."/>
            <person name="Zeng Q."/>
            <person name="Gargeya S."/>
            <person name="Fitzgerald M."/>
            <person name="Haas B."/>
            <person name="Abouelleil A."/>
            <person name="Allen A.W."/>
            <person name="Alvarado L."/>
            <person name="Arachchi H.M."/>
            <person name="Berlin A.M."/>
            <person name="Chapman S.B."/>
            <person name="Gainer-Dewar J."/>
            <person name="Goldberg J."/>
            <person name="Griggs A."/>
            <person name="Gujja S."/>
            <person name="Hansen M."/>
            <person name="Howarth C."/>
            <person name="Imamovic A."/>
            <person name="Ireland A."/>
            <person name="Larimer J."/>
            <person name="McCowan C."/>
            <person name="Murphy C."/>
            <person name="Pearson M."/>
            <person name="Poon T.W."/>
            <person name="Priest M."/>
            <person name="Roberts A."/>
            <person name="Saif S."/>
            <person name="Shea T."/>
            <person name="Sisk P."/>
            <person name="Sykes S."/>
            <person name="Wortman J."/>
            <person name="Nusbaum C."/>
            <person name="Birren B."/>
        </authorList>
    </citation>
    <scope>NUCLEOTIDE SEQUENCE [LARGE SCALE GENOMIC DNA]</scope>
    <source>
        <strain evidence="3">FAR1</strain>
    </source>
</reference>
<dbReference type="EMBL" id="AXCN02002916">
    <property type="status" value="NOT_ANNOTATED_CDS"/>
    <property type="molecule type" value="Genomic_DNA"/>
</dbReference>
<dbReference type="VEuPathDB" id="VectorBase:AFAF012866"/>
<dbReference type="AlphaFoldDB" id="A0A182QLZ3"/>
<dbReference type="EnsemblMetazoa" id="AFAF012866-RA">
    <property type="protein sequence ID" value="AFAF012866-PA"/>
    <property type="gene ID" value="AFAF012866"/>
</dbReference>
<sequence>MLTKVARALQRAQDVETAGTQTAEMELGEARPSKPCASEVQRCTIETQTEEDGFSTQTKKGRVPKERAAARKVKQPVAKQPKKPTAASKAKAKKKEALPASEKGGAKGPIAKPEGFKKSKRPKFRPSVIKVSAVGEVGTKTYAEMLTGMQEDPDLKGVGSNITRTRRAGDGALLLNVKKGADVRELLAPLRSKLENKATVTAMEPMVTVECRDLDQGATPDQVVRAMLEQHQVEVSSSAVRFRRGRDLGTTVAVFQVPERSIGDIEAKNRLRVGWSYGHLRLQPKE</sequence>
<evidence type="ECO:0000256" key="1">
    <source>
        <dbReference type="SAM" id="MobiDB-lite"/>
    </source>
</evidence>
<organism evidence="2 3">
    <name type="scientific">Anopheles farauti</name>
    <dbReference type="NCBI Taxonomy" id="69004"/>
    <lineage>
        <taxon>Eukaryota</taxon>
        <taxon>Metazoa</taxon>
        <taxon>Ecdysozoa</taxon>
        <taxon>Arthropoda</taxon>
        <taxon>Hexapoda</taxon>
        <taxon>Insecta</taxon>
        <taxon>Pterygota</taxon>
        <taxon>Neoptera</taxon>
        <taxon>Endopterygota</taxon>
        <taxon>Diptera</taxon>
        <taxon>Nematocera</taxon>
        <taxon>Culicoidea</taxon>
        <taxon>Culicidae</taxon>
        <taxon>Anophelinae</taxon>
        <taxon>Anopheles</taxon>
    </lineage>
</organism>
<name>A0A182QLZ3_9DIPT</name>
<reference evidence="2" key="2">
    <citation type="submission" date="2020-05" db="UniProtKB">
        <authorList>
            <consortium name="EnsemblMetazoa"/>
        </authorList>
    </citation>
    <scope>IDENTIFICATION</scope>
    <source>
        <strain evidence="2">FAR1</strain>
    </source>
</reference>
<feature type="compositionally biased region" description="Low complexity" evidence="1">
    <location>
        <begin position="75"/>
        <end position="89"/>
    </location>
</feature>
<protein>
    <submittedName>
        <fullName evidence="2">Uncharacterized protein</fullName>
    </submittedName>
</protein>
<dbReference type="STRING" id="69004.A0A182QLZ3"/>